<dbReference type="Gene3D" id="2.60.120.10">
    <property type="entry name" value="Jelly Rolls"/>
    <property type="match status" value="1"/>
</dbReference>
<keyword evidence="6" id="KW-1185">Reference proteome</keyword>
<dbReference type="InterPro" id="IPR014710">
    <property type="entry name" value="RmlC-like_jellyroll"/>
</dbReference>
<dbReference type="PANTHER" id="PTHR43280">
    <property type="entry name" value="ARAC-FAMILY TRANSCRIPTIONAL REGULATOR"/>
    <property type="match status" value="1"/>
</dbReference>
<dbReference type="PROSITE" id="PS01124">
    <property type="entry name" value="HTH_ARAC_FAMILY_2"/>
    <property type="match status" value="1"/>
</dbReference>
<dbReference type="InterPro" id="IPR009057">
    <property type="entry name" value="Homeodomain-like_sf"/>
</dbReference>
<dbReference type="Gene3D" id="1.10.10.60">
    <property type="entry name" value="Homeodomain-like"/>
    <property type="match status" value="2"/>
</dbReference>
<dbReference type="SUPFAM" id="SSF46689">
    <property type="entry name" value="Homeodomain-like"/>
    <property type="match status" value="1"/>
</dbReference>
<protein>
    <submittedName>
        <fullName evidence="5">AraC family transcriptional regulator</fullName>
    </submittedName>
</protein>
<name>A0ABV6NIK8_9BACI</name>
<accession>A0ABV6NIK8</accession>
<comment type="caution">
    <text evidence="5">The sequence shown here is derived from an EMBL/GenBank/DDBJ whole genome shotgun (WGS) entry which is preliminary data.</text>
</comment>
<keyword evidence="1" id="KW-0805">Transcription regulation</keyword>
<dbReference type="RefSeq" id="WP_273844203.1">
    <property type="nucleotide sequence ID" value="NZ_JAQQWT010000008.1"/>
</dbReference>
<dbReference type="SUPFAM" id="SSF51182">
    <property type="entry name" value="RmlC-like cupins"/>
    <property type="match status" value="1"/>
</dbReference>
<proteinExistence type="predicted"/>
<evidence type="ECO:0000256" key="2">
    <source>
        <dbReference type="ARBA" id="ARBA00023125"/>
    </source>
</evidence>
<keyword evidence="2" id="KW-0238">DNA-binding</keyword>
<dbReference type="InterPro" id="IPR018060">
    <property type="entry name" value="HTH_AraC"/>
</dbReference>
<feature type="domain" description="HTH araC/xylS-type" evidence="4">
    <location>
        <begin position="214"/>
        <end position="311"/>
    </location>
</feature>
<dbReference type="Pfam" id="PF07883">
    <property type="entry name" value="Cupin_2"/>
    <property type="match status" value="1"/>
</dbReference>
<dbReference type="InterPro" id="IPR013096">
    <property type="entry name" value="Cupin_2"/>
</dbReference>
<evidence type="ECO:0000259" key="4">
    <source>
        <dbReference type="PROSITE" id="PS01124"/>
    </source>
</evidence>
<sequence>MDPKDLDKMLFKMSPIEENPKNFEGKFIKSILSADHLIPHNENISLLKHPRFVTTPKHAHDYIEMIYVYSGSIAQIINNEEIILSQGEICILDTSVEHSLPAVGENDIIINILLRKNYFSSSLISRLANNRVMTNFLINAMYENKKQHYIHFKSGGNKKIHHFMVELMCEYYDKSICSEEIINCYLVLTFSELLKVYQTSMIGKSKDKEKVVISTLLNYIEANFKTLTLQSMAEHFNYHPNYLSSLLKRKTSKTLKEIMNGERIREAATLLDNTDLTVERICNEVGYNNVSFFYKQFQKVYHTTPSKYRKSSKL</sequence>
<evidence type="ECO:0000256" key="3">
    <source>
        <dbReference type="ARBA" id="ARBA00023163"/>
    </source>
</evidence>
<keyword evidence="3" id="KW-0804">Transcription</keyword>
<organism evidence="5 6">
    <name type="scientific">Halalkalibacter alkalisediminis</name>
    <dbReference type="NCBI Taxonomy" id="935616"/>
    <lineage>
        <taxon>Bacteria</taxon>
        <taxon>Bacillati</taxon>
        <taxon>Bacillota</taxon>
        <taxon>Bacilli</taxon>
        <taxon>Bacillales</taxon>
        <taxon>Bacillaceae</taxon>
        <taxon>Halalkalibacter</taxon>
    </lineage>
</organism>
<dbReference type="SMART" id="SM00342">
    <property type="entry name" value="HTH_ARAC"/>
    <property type="match status" value="1"/>
</dbReference>
<gene>
    <name evidence="5" type="ORF">ACFFH4_16545</name>
</gene>
<dbReference type="EMBL" id="JBHLTR010000031">
    <property type="protein sequence ID" value="MFC0560600.1"/>
    <property type="molecule type" value="Genomic_DNA"/>
</dbReference>
<reference evidence="5 6" key="1">
    <citation type="submission" date="2024-09" db="EMBL/GenBank/DDBJ databases">
        <authorList>
            <person name="Sun Q."/>
            <person name="Mori K."/>
        </authorList>
    </citation>
    <scope>NUCLEOTIDE SEQUENCE [LARGE SCALE GENOMIC DNA]</scope>
    <source>
        <strain evidence="5 6">NCAIM B.02301</strain>
    </source>
</reference>
<dbReference type="Pfam" id="PF12833">
    <property type="entry name" value="HTH_18"/>
    <property type="match status" value="1"/>
</dbReference>
<evidence type="ECO:0000313" key="6">
    <source>
        <dbReference type="Proteomes" id="UP001589833"/>
    </source>
</evidence>
<evidence type="ECO:0000313" key="5">
    <source>
        <dbReference type="EMBL" id="MFC0560600.1"/>
    </source>
</evidence>
<dbReference type="PANTHER" id="PTHR43280:SF28">
    <property type="entry name" value="HTH-TYPE TRANSCRIPTIONAL ACTIVATOR RHAS"/>
    <property type="match status" value="1"/>
</dbReference>
<dbReference type="Proteomes" id="UP001589833">
    <property type="component" value="Unassembled WGS sequence"/>
</dbReference>
<evidence type="ECO:0000256" key="1">
    <source>
        <dbReference type="ARBA" id="ARBA00023015"/>
    </source>
</evidence>
<dbReference type="InterPro" id="IPR011051">
    <property type="entry name" value="RmlC_Cupin_sf"/>
</dbReference>